<name>A0A1I0SU72_9SPHI</name>
<evidence type="ECO:0000256" key="4">
    <source>
        <dbReference type="ARBA" id="ARBA00022989"/>
    </source>
</evidence>
<reference evidence="8" key="1">
    <citation type="submission" date="2016-10" db="EMBL/GenBank/DDBJ databases">
        <authorList>
            <person name="Varghese N."/>
            <person name="Submissions S."/>
        </authorList>
    </citation>
    <scope>NUCLEOTIDE SEQUENCE [LARGE SCALE GENOMIC DNA]</scope>
    <source>
        <strain evidence="8">DSM 18130</strain>
    </source>
</reference>
<sequence length="445" mass="49923">MSGTKNNYWIKSGIINILQNFSGTLINLAIFFVLVRLLTKNDYGVWGIFLQTVTILEIIRNGLIQSALIKFMSGSEKKEHSDIFSATLTISGSLTVLCILLNLIFAGYLSRLLKAPELEPMFHLYNIVFIFSGILTQFNCIEQANFKYTGVLFSGLARQSVLCLFLFVCLFFGIKTNLMTLVYVQILAVLVSIAISWAYVKNFISFSYRFSKNWISRIFHYGKYAFATSVSSILSGTIDQWMLAGIISPAASGSFNIAVRIGNLIDIPTNAVATIVFPQSSKRIETEGKEAIKYLYEKSVGTILAMVIPAIIFIYLFDGLIIKLLAGDKYADTVPILNITLLYCIFGPFGRQFGVIIDSIGKTRVTFIIVIVNTCVILTLNYFLIHRYGVIGAAYATLIANIFGFSISQVILWRELKVNALNAFVYAYRFYPEFINKYILKKADL</sequence>
<evidence type="ECO:0000256" key="5">
    <source>
        <dbReference type="ARBA" id="ARBA00023136"/>
    </source>
</evidence>
<feature type="transmembrane region" description="Helical" evidence="6">
    <location>
        <begin position="303"/>
        <end position="322"/>
    </location>
</feature>
<feature type="transmembrane region" description="Helical" evidence="6">
    <location>
        <begin position="150"/>
        <end position="174"/>
    </location>
</feature>
<comment type="subcellular location">
    <subcellularLocation>
        <location evidence="1">Cell membrane</location>
        <topology evidence="1">Multi-pass membrane protein</topology>
    </subcellularLocation>
</comment>
<feature type="transmembrane region" description="Helical" evidence="6">
    <location>
        <begin position="391"/>
        <end position="413"/>
    </location>
</feature>
<feature type="transmembrane region" description="Helical" evidence="6">
    <location>
        <begin position="83"/>
        <end position="109"/>
    </location>
</feature>
<evidence type="ECO:0000256" key="3">
    <source>
        <dbReference type="ARBA" id="ARBA00022692"/>
    </source>
</evidence>
<evidence type="ECO:0000256" key="1">
    <source>
        <dbReference type="ARBA" id="ARBA00004651"/>
    </source>
</evidence>
<dbReference type="GO" id="GO:0005886">
    <property type="term" value="C:plasma membrane"/>
    <property type="evidence" value="ECO:0007669"/>
    <property type="project" value="UniProtKB-SubCell"/>
</dbReference>
<dbReference type="EMBL" id="FOJM01000003">
    <property type="protein sequence ID" value="SFA42316.1"/>
    <property type="molecule type" value="Genomic_DNA"/>
</dbReference>
<feature type="transmembrane region" description="Helical" evidence="6">
    <location>
        <begin position="180"/>
        <end position="200"/>
    </location>
</feature>
<dbReference type="InterPro" id="IPR050833">
    <property type="entry name" value="Poly_Biosynth_Transport"/>
</dbReference>
<dbReference type="GeneID" id="96615941"/>
<evidence type="ECO:0000313" key="7">
    <source>
        <dbReference type="EMBL" id="SFA42316.1"/>
    </source>
</evidence>
<keyword evidence="5 6" id="KW-0472">Membrane</keyword>
<evidence type="ECO:0000256" key="2">
    <source>
        <dbReference type="ARBA" id="ARBA00022475"/>
    </source>
</evidence>
<accession>A0A1I0SU72</accession>
<dbReference type="PANTHER" id="PTHR30250">
    <property type="entry name" value="PST FAMILY PREDICTED COLANIC ACID TRANSPORTER"/>
    <property type="match status" value="1"/>
</dbReference>
<keyword evidence="4 6" id="KW-1133">Transmembrane helix</keyword>
<keyword evidence="8" id="KW-1185">Reference proteome</keyword>
<dbReference type="STRING" id="332999.SAMN04488511_10339"/>
<dbReference type="RefSeq" id="WP_090980803.1">
    <property type="nucleotide sequence ID" value="NZ_CP031708.1"/>
</dbReference>
<protein>
    <submittedName>
        <fullName evidence="7">Membrane protein involved in the export of O-antigen and teichoic acid</fullName>
    </submittedName>
</protein>
<dbReference type="OrthoDB" id="650636at2"/>
<proteinExistence type="predicted"/>
<feature type="transmembrane region" description="Helical" evidence="6">
    <location>
        <begin position="121"/>
        <end position="138"/>
    </location>
</feature>
<feature type="transmembrane region" description="Helical" evidence="6">
    <location>
        <begin position="45"/>
        <end position="63"/>
    </location>
</feature>
<evidence type="ECO:0000313" key="8">
    <source>
        <dbReference type="Proteomes" id="UP000198836"/>
    </source>
</evidence>
<feature type="transmembrane region" description="Helical" evidence="6">
    <location>
        <begin position="365"/>
        <end position="385"/>
    </location>
</feature>
<gene>
    <name evidence="7" type="ORF">SAMN04488511_10339</name>
</gene>
<dbReference type="PANTHER" id="PTHR30250:SF11">
    <property type="entry name" value="O-ANTIGEN TRANSPORTER-RELATED"/>
    <property type="match status" value="1"/>
</dbReference>
<feature type="transmembrane region" description="Helical" evidence="6">
    <location>
        <begin position="334"/>
        <end position="353"/>
    </location>
</feature>
<dbReference type="Pfam" id="PF13440">
    <property type="entry name" value="Polysacc_synt_3"/>
    <property type="match status" value="1"/>
</dbReference>
<keyword evidence="2" id="KW-1003">Cell membrane</keyword>
<evidence type="ECO:0000256" key="6">
    <source>
        <dbReference type="SAM" id="Phobius"/>
    </source>
</evidence>
<organism evidence="7 8">
    <name type="scientific">Pedobacter suwonensis</name>
    <dbReference type="NCBI Taxonomy" id="332999"/>
    <lineage>
        <taxon>Bacteria</taxon>
        <taxon>Pseudomonadati</taxon>
        <taxon>Bacteroidota</taxon>
        <taxon>Sphingobacteriia</taxon>
        <taxon>Sphingobacteriales</taxon>
        <taxon>Sphingobacteriaceae</taxon>
        <taxon>Pedobacter</taxon>
    </lineage>
</organism>
<feature type="transmembrane region" description="Helical" evidence="6">
    <location>
        <begin position="21"/>
        <end position="39"/>
    </location>
</feature>
<keyword evidence="3 6" id="KW-0812">Transmembrane</keyword>
<dbReference type="Proteomes" id="UP000198836">
    <property type="component" value="Unassembled WGS sequence"/>
</dbReference>
<dbReference type="CDD" id="cd13128">
    <property type="entry name" value="MATE_Wzx_like"/>
    <property type="match status" value="1"/>
</dbReference>
<dbReference type="AlphaFoldDB" id="A0A1I0SU72"/>